<dbReference type="AlphaFoldDB" id="A0A4Y2FN43"/>
<proteinExistence type="predicted"/>
<sequence>MPDFSCPLGRIIGSYHAHVDHHFMIMSTMSSIIRHHTDIIMHHRYHDTMHMPICIRLPYTIMVTSWSSSWIIITRHTTEHTRTSSRSLTMATIMGIITDFTIWSHHLDIITVTIMVITMALHHHGHDPITATITAMRIS</sequence>
<organism evidence="1 2">
    <name type="scientific">Araneus ventricosus</name>
    <name type="common">Orbweaver spider</name>
    <name type="synonym">Epeira ventricosa</name>
    <dbReference type="NCBI Taxonomy" id="182803"/>
    <lineage>
        <taxon>Eukaryota</taxon>
        <taxon>Metazoa</taxon>
        <taxon>Ecdysozoa</taxon>
        <taxon>Arthropoda</taxon>
        <taxon>Chelicerata</taxon>
        <taxon>Arachnida</taxon>
        <taxon>Araneae</taxon>
        <taxon>Araneomorphae</taxon>
        <taxon>Entelegynae</taxon>
        <taxon>Araneoidea</taxon>
        <taxon>Araneidae</taxon>
        <taxon>Araneus</taxon>
    </lineage>
</organism>
<accession>A0A4Y2FN43</accession>
<gene>
    <name evidence="1" type="ORF">AVEN_137553_1</name>
</gene>
<name>A0A4Y2FN43_ARAVE</name>
<evidence type="ECO:0000313" key="2">
    <source>
        <dbReference type="Proteomes" id="UP000499080"/>
    </source>
</evidence>
<dbReference type="EMBL" id="BGPR01000982">
    <property type="protein sequence ID" value="GBM42006.1"/>
    <property type="molecule type" value="Genomic_DNA"/>
</dbReference>
<reference evidence="1 2" key="1">
    <citation type="journal article" date="2019" name="Sci. Rep.">
        <title>Orb-weaving spider Araneus ventricosus genome elucidates the spidroin gene catalogue.</title>
        <authorList>
            <person name="Kono N."/>
            <person name="Nakamura H."/>
            <person name="Ohtoshi R."/>
            <person name="Moran D.A.P."/>
            <person name="Shinohara A."/>
            <person name="Yoshida Y."/>
            <person name="Fujiwara M."/>
            <person name="Mori M."/>
            <person name="Tomita M."/>
            <person name="Arakawa K."/>
        </authorList>
    </citation>
    <scope>NUCLEOTIDE SEQUENCE [LARGE SCALE GENOMIC DNA]</scope>
</reference>
<protein>
    <submittedName>
        <fullName evidence="1">Uncharacterized protein</fullName>
    </submittedName>
</protein>
<dbReference type="Proteomes" id="UP000499080">
    <property type="component" value="Unassembled WGS sequence"/>
</dbReference>
<keyword evidence="2" id="KW-1185">Reference proteome</keyword>
<evidence type="ECO:0000313" key="1">
    <source>
        <dbReference type="EMBL" id="GBM42006.1"/>
    </source>
</evidence>
<comment type="caution">
    <text evidence="1">The sequence shown here is derived from an EMBL/GenBank/DDBJ whole genome shotgun (WGS) entry which is preliminary data.</text>
</comment>